<protein>
    <submittedName>
        <fullName evidence="1">Uncharacterized protein</fullName>
    </submittedName>
</protein>
<dbReference type="EMBL" id="JAEVLS010000014">
    <property type="protein sequence ID" value="MBM0108926.1"/>
    <property type="molecule type" value="Genomic_DNA"/>
</dbReference>
<gene>
    <name evidence="1" type="ORF">JM946_29720</name>
</gene>
<reference evidence="1 2" key="1">
    <citation type="journal article" date="2021" name="Int. J. Syst. Evol. Microbiol.">
        <title>Steroidobacter gossypii sp. nov., isolated from soil of cotton cropping field.</title>
        <authorList>
            <person name="Huang R."/>
            <person name="Yang S."/>
            <person name="Zhen C."/>
            <person name="Liu W."/>
        </authorList>
    </citation>
    <scope>NUCLEOTIDE SEQUENCE [LARGE SCALE GENOMIC DNA]</scope>
    <source>
        <strain evidence="1 2">S1-65</strain>
    </source>
</reference>
<proteinExistence type="predicted"/>
<organism evidence="1 2">
    <name type="scientific">Steroidobacter gossypii</name>
    <dbReference type="NCBI Taxonomy" id="2805490"/>
    <lineage>
        <taxon>Bacteria</taxon>
        <taxon>Pseudomonadati</taxon>
        <taxon>Pseudomonadota</taxon>
        <taxon>Gammaproteobacteria</taxon>
        <taxon>Steroidobacterales</taxon>
        <taxon>Steroidobacteraceae</taxon>
        <taxon>Steroidobacter</taxon>
    </lineage>
</organism>
<dbReference type="Proteomes" id="UP000661077">
    <property type="component" value="Unassembled WGS sequence"/>
</dbReference>
<sequence length="133" mass="14879">MNDIERESIILNSAWEMIEGMVNWAMFVSNDLARPTDLAFVTHQHSLLFSILLGDFLSQVQAFKGSPVPLGLKAVPSNSRPADRTFIFHLRQVCANPKLGTCTTRLRNEIDAFADWLEGDFVVPRSTCIPLTS</sequence>
<keyword evidence="2" id="KW-1185">Reference proteome</keyword>
<dbReference type="RefSeq" id="WP_203171097.1">
    <property type="nucleotide sequence ID" value="NZ_JAEVLS010000014.1"/>
</dbReference>
<evidence type="ECO:0000313" key="1">
    <source>
        <dbReference type="EMBL" id="MBM0108926.1"/>
    </source>
</evidence>
<evidence type="ECO:0000313" key="2">
    <source>
        <dbReference type="Proteomes" id="UP000661077"/>
    </source>
</evidence>
<accession>A0ABS1X6S3</accession>
<comment type="caution">
    <text evidence="1">The sequence shown here is derived from an EMBL/GenBank/DDBJ whole genome shotgun (WGS) entry which is preliminary data.</text>
</comment>
<name>A0ABS1X6S3_9GAMM</name>